<dbReference type="EMBL" id="CP001511">
    <property type="protein sequence ID" value="ACS43242.1"/>
    <property type="molecule type" value="Genomic_DNA"/>
</dbReference>
<sequence length="85" mass="9190">MTDEIDPHVKESAGWAREAIQEFGGYQTVDRVAAAKSAVAFHEHASGFDFDEKLHAIGQDLDALRPGRGAEWPDLAPAYGVRPAA</sequence>
<keyword evidence="1" id="KW-0614">Plasmid</keyword>
<dbReference type="AlphaFoldDB" id="C5B460"/>
<reference evidence="1 2" key="1">
    <citation type="journal article" date="2009" name="PLoS ONE">
        <title>Methylobacterium genome sequences: a reference blueprint to investigate microbial metabolism of C1 compounds from natural and industrial sources.</title>
        <authorList>
            <person name="Vuilleumier S."/>
            <person name="Chistoserdova L."/>
            <person name="Lee M.-C."/>
            <person name="Bringel F."/>
            <person name="Lajus A."/>
            <person name="Zhou Y."/>
            <person name="Gourion B."/>
            <person name="Barbe V."/>
            <person name="Chang J."/>
            <person name="Cruveiller S."/>
            <person name="Dossat C."/>
            <person name="Gillett W."/>
            <person name="Gruffaz C."/>
            <person name="Haugen E."/>
            <person name="Hourcade E."/>
            <person name="Levy R."/>
            <person name="Mangenot S."/>
            <person name="Muller E."/>
            <person name="Nadalig T."/>
            <person name="Pagni M."/>
            <person name="Penny C."/>
            <person name="Peyraud R."/>
            <person name="Robinson D.G."/>
            <person name="Roche D."/>
            <person name="Rouy Z."/>
            <person name="Saenampechek C."/>
            <person name="Salvignol G."/>
            <person name="Vallenet D."/>
            <person name="Wu Z."/>
            <person name="Marx C.J."/>
            <person name="Vorholt J.A."/>
            <person name="Olson M.V."/>
            <person name="Kaul R."/>
            <person name="Weissenbach J."/>
            <person name="Medigue C."/>
            <person name="Lidstrom M.E."/>
        </authorList>
    </citation>
    <scope>NUCLEOTIDE SEQUENCE [LARGE SCALE GENOMIC DNA]</scope>
    <source>
        <strain evidence="2">ATCC 14718 / DSM 1338 / JCM 2805 / NCIMB 9133 / AM1</strain>
    </source>
</reference>
<organism evidence="1 2">
    <name type="scientific">Methylorubrum extorquens (strain ATCC 14718 / DSM 1338 / JCM 2805 / NCIMB 9133 / AM1)</name>
    <name type="common">Methylobacterium extorquens</name>
    <dbReference type="NCBI Taxonomy" id="272630"/>
    <lineage>
        <taxon>Bacteria</taxon>
        <taxon>Pseudomonadati</taxon>
        <taxon>Pseudomonadota</taxon>
        <taxon>Alphaproteobacteria</taxon>
        <taxon>Hyphomicrobiales</taxon>
        <taxon>Methylobacteriaceae</taxon>
        <taxon>Methylorubrum</taxon>
    </lineage>
</organism>
<geneLocation type="plasmid" evidence="1 2">
    <name>megaplasmid</name>
</geneLocation>
<name>C5B460_METEA</name>
<dbReference type="RefSeq" id="WP_012753721.1">
    <property type="nucleotide sequence ID" value="NC_012811.1"/>
</dbReference>
<dbReference type="HOGENOM" id="CLU_2508873_0_0_5"/>
<proteinExistence type="predicted"/>
<evidence type="ECO:0000313" key="2">
    <source>
        <dbReference type="Proteomes" id="UP000009081"/>
    </source>
</evidence>
<dbReference type="KEGG" id="mea:Mex_2p0390"/>
<evidence type="ECO:0000313" key="1">
    <source>
        <dbReference type="EMBL" id="ACS43242.1"/>
    </source>
</evidence>
<gene>
    <name evidence="1" type="ordered locus">MexAM1_META2p0390</name>
</gene>
<accession>C5B460</accession>
<keyword evidence="2" id="KW-1185">Reference proteome</keyword>
<protein>
    <submittedName>
        <fullName evidence="1">Uncharacterized protein</fullName>
    </submittedName>
</protein>
<dbReference type="Proteomes" id="UP000009081">
    <property type="component" value="Plasmid megaplasmid"/>
</dbReference>